<dbReference type="Proteomes" id="UP000765509">
    <property type="component" value="Unassembled WGS sequence"/>
</dbReference>
<evidence type="ECO:0000256" key="1">
    <source>
        <dbReference type="SAM" id="MobiDB-lite"/>
    </source>
</evidence>
<name>A0A9Q3JV72_9BASI</name>
<keyword evidence="3" id="KW-1185">Reference proteome</keyword>
<sequence>MEPTFTTNDQVVPVPQETTVSNPVERLKIDEIVGRSLTTQVAMYKDAIMDLQKQILALKVDSLKVSNASPKKPLKVKPSSLTKKILQSQLKKRMDLMTKSKKKNLPRARSEPPPSAKDKCQSTPQSCTSATINYIPKPQAHKKKNQMQKNEFTSNFSSPKVSTIINGFYVNNTDSL</sequence>
<gene>
    <name evidence="2" type="ORF">O181_108978</name>
</gene>
<evidence type="ECO:0000313" key="2">
    <source>
        <dbReference type="EMBL" id="MBW0569263.1"/>
    </source>
</evidence>
<proteinExistence type="predicted"/>
<dbReference type="EMBL" id="AVOT02084048">
    <property type="protein sequence ID" value="MBW0569263.1"/>
    <property type="molecule type" value="Genomic_DNA"/>
</dbReference>
<comment type="caution">
    <text evidence="2">The sequence shown here is derived from an EMBL/GenBank/DDBJ whole genome shotgun (WGS) entry which is preliminary data.</text>
</comment>
<evidence type="ECO:0000313" key="3">
    <source>
        <dbReference type="Proteomes" id="UP000765509"/>
    </source>
</evidence>
<organism evidence="2 3">
    <name type="scientific">Austropuccinia psidii MF-1</name>
    <dbReference type="NCBI Taxonomy" id="1389203"/>
    <lineage>
        <taxon>Eukaryota</taxon>
        <taxon>Fungi</taxon>
        <taxon>Dikarya</taxon>
        <taxon>Basidiomycota</taxon>
        <taxon>Pucciniomycotina</taxon>
        <taxon>Pucciniomycetes</taxon>
        <taxon>Pucciniales</taxon>
        <taxon>Sphaerophragmiaceae</taxon>
        <taxon>Austropuccinia</taxon>
    </lineage>
</organism>
<protein>
    <submittedName>
        <fullName evidence="2">Uncharacterized protein</fullName>
    </submittedName>
</protein>
<reference evidence="2" key="1">
    <citation type="submission" date="2021-03" db="EMBL/GenBank/DDBJ databases">
        <title>Draft genome sequence of rust myrtle Austropuccinia psidii MF-1, a brazilian biotype.</title>
        <authorList>
            <person name="Quecine M.C."/>
            <person name="Pachon D.M.R."/>
            <person name="Bonatelli M.L."/>
            <person name="Correr F.H."/>
            <person name="Franceschini L.M."/>
            <person name="Leite T.F."/>
            <person name="Margarido G.R.A."/>
            <person name="Almeida C.A."/>
            <person name="Ferrarezi J.A."/>
            <person name="Labate C.A."/>
        </authorList>
    </citation>
    <scope>NUCLEOTIDE SEQUENCE</scope>
    <source>
        <strain evidence="2">MF-1</strain>
    </source>
</reference>
<dbReference type="AlphaFoldDB" id="A0A9Q3JV72"/>
<accession>A0A9Q3JV72</accession>
<feature type="region of interest" description="Disordered" evidence="1">
    <location>
        <begin position="95"/>
        <end position="129"/>
    </location>
</feature>